<evidence type="ECO:0000313" key="5">
    <source>
        <dbReference type="EMBL" id="SIS57992.1"/>
    </source>
</evidence>
<keyword evidence="6" id="KW-1185">Reference proteome</keyword>
<dbReference type="Pfam" id="PF01103">
    <property type="entry name" value="Omp85"/>
    <property type="match status" value="1"/>
</dbReference>
<dbReference type="Proteomes" id="UP000186098">
    <property type="component" value="Unassembled WGS sequence"/>
</dbReference>
<reference evidence="6" key="1">
    <citation type="submission" date="2017-01" db="EMBL/GenBank/DDBJ databases">
        <authorList>
            <person name="Varghese N."/>
            <person name="Submissions S."/>
        </authorList>
    </citation>
    <scope>NUCLEOTIDE SEQUENCE [LARGE SCALE GENOMIC DNA]</scope>
    <source>
        <strain evidence="6">DSM 18714</strain>
    </source>
</reference>
<dbReference type="GO" id="GO:0019867">
    <property type="term" value="C:outer membrane"/>
    <property type="evidence" value="ECO:0007669"/>
    <property type="project" value="InterPro"/>
</dbReference>
<feature type="domain" description="Bacterial surface antigen (D15)" evidence="4">
    <location>
        <begin position="317"/>
        <end position="598"/>
    </location>
</feature>
<organism evidence="5 6">
    <name type="scientific">Phaeovulum vinaykumarii</name>
    <dbReference type="NCBI Taxonomy" id="407234"/>
    <lineage>
        <taxon>Bacteria</taxon>
        <taxon>Pseudomonadati</taxon>
        <taxon>Pseudomonadota</taxon>
        <taxon>Alphaproteobacteria</taxon>
        <taxon>Rhodobacterales</taxon>
        <taxon>Paracoccaceae</taxon>
        <taxon>Phaeovulum</taxon>
    </lineage>
</organism>
<evidence type="ECO:0000256" key="1">
    <source>
        <dbReference type="ARBA" id="ARBA00004370"/>
    </source>
</evidence>
<dbReference type="Gene3D" id="2.40.160.50">
    <property type="entry name" value="membrane protein fhac: a member of the omp85/tpsb transporter family"/>
    <property type="match status" value="1"/>
</dbReference>
<dbReference type="AlphaFoldDB" id="A0A1N7K8W9"/>
<sequence>MRFGVFLRGVIFGAAGLLGAAGAGAYSVDFRVTGGDDDLADALRGAALVAGLDTDAGVDPAEVLAAARGDYARLLAALYDAGHYGGQIHLRLDGREAATIGPLDAPARIGRVEVSVTPGPRFSFAQAKAAPLPPGADLPEGYRPGAVARSGVIASAARDGVTAWRAAGHAKARLSDQRLIADHRSATLAASLAFQPGPRVRFGQLRLAETGRTRPARLAKIAGFPQGEVFAPAELDRVRARLLRTGVFASVALTEAERLGPDDSLDVTLGVVDQKPRRLGFGAEVSSLDGVSLSGYWLHRNLWRGAERLRVEAEIEGIGAQTGGTDYTLGLRLERPATPGPDTSAYLETRLERLDEEDYTETTGAIELGFSHWFSEKLTAEAGLGYAVSRVEDALGTTHYRRLELPMAITWENRDTPIDPRNGIYATAAARPFLGFGTTGTGAQIKADLRGYRTLGRVTMAGRVQLGSVTGSGLLETPRDYLFYSGGGGTVRGQPYQSLGVSVTQGGTTLDLGGRGFVGVSLEARTRVTDKIGVVAFYDAAGVGTNSLPGDGASWHSGAGLGLRYDTGIGPIRLDVAGPVSGGTGTGAQVYIGIGQAF</sequence>
<dbReference type="RefSeq" id="WP_076363498.1">
    <property type="nucleotide sequence ID" value="NZ_FTOM01000001.1"/>
</dbReference>
<dbReference type="EMBL" id="FTOM01000001">
    <property type="protein sequence ID" value="SIS57992.1"/>
    <property type="molecule type" value="Genomic_DNA"/>
</dbReference>
<evidence type="ECO:0000259" key="4">
    <source>
        <dbReference type="Pfam" id="PF01103"/>
    </source>
</evidence>
<evidence type="ECO:0000256" key="3">
    <source>
        <dbReference type="SAM" id="SignalP"/>
    </source>
</evidence>
<keyword evidence="2" id="KW-0472">Membrane</keyword>
<gene>
    <name evidence="5" type="ORF">SAMN05421795_101715</name>
</gene>
<dbReference type="InterPro" id="IPR000184">
    <property type="entry name" value="Bac_surfAg_D15"/>
</dbReference>
<comment type="subcellular location">
    <subcellularLocation>
        <location evidence="1">Membrane</location>
    </subcellularLocation>
</comment>
<evidence type="ECO:0000256" key="2">
    <source>
        <dbReference type="ARBA" id="ARBA00023136"/>
    </source>
</evidence>
<evidence type="ECO:0000313" key="6">
    <source>
        <dbReference type="Proteomes" id="UP000186098"/>
    </source>
</evidence>
<proteinExistence type="predicted"/>
<keyword evidence="3" id="KW-0732">Signal</keyword>
<dbReference type="OrthoDB" id="9769707at2"/>
<feature type="chain" id="PRO_5012817346" evidence="3">
    <location>
        <begin position="26"/>
        <end position="598"/>
    </location>
</feature>
<feature type="signal peptide" evidence="3">
    <location>
        <begin position="1"/>
        <end position="25"/>
    </location>
</feature>
<dbReference type="Gene3D" id="3.10.20.310">
    <property type="entry name" value="membrane protein fhac"/>
    <property type="match status" value="1"/>
</dbReference>
<protein>
    <submittedName>
        <fullName evidence="5">Autotransporter secretion outer membrane protein TamA</fullName>
    </submittedName>
</protein>
<dbReference type="STRING" id="407234.SAMN05421795_101715"/>
<accession>A0A1N7K8W9</accession>
<name>A0A1N7K8W9_9RHOB</name>